<dbReference type="InterPro" id="IPR002816">
    <property type="entry name" value="TraB/PrgY/GumN_fam"/>
</dbReference>
<keyword evidence="3" id="KW-1185">Reference proteome</keyword>
<reference evidence="2" key="3">
    <citation type="submission" date="2022-11" db="EMBL/GenBank/DDBJ databases">
        <title>Chitin-degrading and fungicidal potential of chitinolytic bacterial strains from marine environment of the Pacific Ocean regions.</title>
        <authorList>
            <person name="Pentekhina I."/>
            <person name="Nedashkovskaya O."/>
            <person name="Seitkalieva A."/>
            <person name="Podvolotskaya A."/>
            <person name="Tekutyeva L."/>
            <person name="Balabanova L."/>
        </authorList>
    </citation>
    <scope>NUCLEOTIDE SEQUENCE</scope>
    <source>
        <strain evidence="2">KMM 6838</strain>
    </source>
</reference>
<dbReference type="EMBL" id="JAPHQB010000011">
    <property type="protein sequence ID" value="MCX2801849.1"/>
    <property type="molecule type" value="Genomic_DNA"/>
</dbReference>
<dbReference type="KEGG" id="mthd:A3224_06845"/>
<dbReference type="PANTHER" id="PTHR40590">
    <property type="entry name" value="CYTOPLASMIC PROTEIN-RELATED"/>
    <property type="match status" value="1"/>
</dbReference>
<dbReference type="CDD" id="cd14789">
    <property type="entry name" value="Tiki"/>
    <property type="match status" value="1"/>
</dbReference>
<dbReference type="PANTHER" id="PTHR40590:SF1">
    <property type="entry name" value="CYTOPLASMIC PROTEIN"/>
    <property type="match status" value="1"/>
</dbReference>
<gene>
    <name evidence="1" type="ORF">A3224_06845</name>
    <name evidence="2" type="ORF">OQJ68_08640</name>
</gene>
<proteinExistence type="predicted"/>
<organism evidence="1 3">
    <name type="scientific">Microbulbifer thermotolerans</name>
    <dbReference type="NCBI Taxonomy" id="252514"/>
    <lineage>
        <taxon>Bacteria</taxon>
        <taxon>Pseudomonadati</taxon>
        <taxon>Pseudomonadota</taxon>
        <taxon>Gammaproteobacteria</taxon>
        <taxon>Cellvibrionales</taxon>
        <taxon>Microbulbiferaceae</taxon>
        <taxon>Microbulbifer</taxon>
    </lineage>
</organism>
<dbReference type="RefSeq" id="WP_067152841.1">
    <property type="nucleotide sequence ID" value="NZ_CP014864.1"/>
</dbReference>
<evidence type="ECO:0000313" key="1">
    <source>
        <dbReference type="EMBL" id="AMX02336.1"/>
    </source>
</evidence>
<dbReference type="EMBL" id="CP014864">
    <property type="protein sequence ID" value="AMX02336.1"/>
    <property type="molecule type" value="Genomic_DNA"/>
</dbReference>
<dbReference type="Pfam" id="PF01963">
    <property type="entry name" value="TraB_PrgY_gumN"/>
    <property type="match status" value="1"/>
</dbReference>
<reference evidence="3" key="2">
    <citation type="submission" date="2016-03" db="EMBL/GenBank/DDBJ databases">
        <authorList>
            <person name="Lee Y.-S."/>
            <person name="Choi Y.-L."/>
        </authorList>
    </citation>
    <scope>NUCLEOTIDE SEQUENCE [LARGE SCALE GENOMIC DNA]</scope>
    <source>
        <strain evidence="3">DAU221</strain>
    </source>
</reference>
<dbReference type="OrthoDB" id="357294at2"/>
<dbReference type="Proteomes" id="UP000076077">
    <property type="component" value="Chromosome"/>
</dbReference>
<dbReference type="STRING" id="252514.A3224_06845"/>
<protein>
    <submittedName>
        <fullName evidence="2">TraB/GumN family protein</fullName>
    </submittedName>
</protein>
<dbReference type="InterPro" id="IPR047111">
    <property type="entry name" value="YbaP-like"/>
</dbReference>
<dbReference type="GeneID" id="76607765"/>
<dbReference type="AlphaFoldDB" id="A0A143HLG8"/>
<reference evidence="1" key="1">
    <citation type="submission" date="2016-03" db="EMBL/GenBank/DDBJ databases">
        <authorList>
            <person name="Ploux O."/>
        </authorList>
    </citation>
    <scope>NUCLEOTIDE SEQUENCE [LARGE SCALE GENOMIC DNA]</scope>
    <source>
        <strain evidence="1">DAU221</strain>
    </source>
</reference>
<dbReference type="Proteomes" id="UP001209730">
    <property type="component" value="Unassembled WGS sequence"/>
</dbReference>
<evidence type="ECO:0000313" key="2">
    <source>
        <dbReference type="EMBL" id="MCX2801849.1"/>
    </source>
</evidence>
<sequence length="299" mass="34289">MEISNPIKLLRYVSLTALLLFSGYASSANDKGLFWLAQKDGHSVYLLGSVHLASDDFYPLRKKIQQAYKNSDVLVVEADILAAESDPALQQQIMQESLYLDERTLRDDLSPTVYSQLQKWLQKHQLPEPMFIRQRPAIAMITMSMMELKAQGLNPGLGIDRHFLQQAKQSGKPIVELEGVLQQLRLLNQLESPDLLMQQTLEQLDEIKTFAPRMVKAWKNGDADHLYQLIIADSLNEHPEFKPLYETLFFRRNRDMAKRIIHTSDSYKSQFVIIGAGHLVGEHSVIELLQRQGYNIEQL</sequence>
<evidence type="ECO:0000313" key="3">
    <source>
        <dbReference type="Proteomes" id="UP000076077"/>
    </source>
</evidence>
<name>A0A143HLG8_MICTH</name>
<accession>A0A143HLG8</accession>